<keyword evidence="4" id="KW-1185">Reference proteome</keyword>
<dbReference type="SMART" id="SM00448">
    <property type="entry name" value="REC"/>
    <property type="match status" value="1"/>
</dbReference>
<dbReference type="RefSeq" id="WP_314511971.1">
    <property type="nucleotide sequence ID" value="NZ_JASJOU010000004.1"/>
</dbReference>
<reference evidence="3" key="1">
    <citation type="submission" date="2023-05" db="EMBL/GenBank/DDBJ databases">
        <authorList>
            <person name="Zhang X."/>
        </authorList>
    </citation>
    <scope>NUCLEOTIDE SEQUENCE</scope>
    <source>
        <strain evidence="3">BD1B2-1</strain>
    </source>
</reference>
<dbReference type="InterPro" id="IPR001789">
    <property type="entry name" value="Sig_transdc_resp-reg_receiver"/>
</dbReference>
<feature type="modified residue" description="4-aspartylphosphate" evidence="1">
    <location>
        <position position="65"/>
    </location>
</feature>
<evidence type="ECO:0000313" key="4">
    <source>
        <dbReference type="Proteomes" id="UP001232063"/>
    </source>
</evidence>
<dbReference type="AlphaFoldDB" id="A0AAE3R610"/>
<accession>A0AAE3R610</accession>
<sequence length="146" mass="17324">MNNYSPLSINGPILIIEDDADDRYIFDQVFKELEIASRVKYFINAVNAMTFLKEDPTQPFIIICDINLPIMNGLEFKKEIDQDEHLRAKSIPFVFFSTSIEKKTVEEAYRKLTIQGYFQKSSDYEELKRRLYSILDYWQHCQHPNQ</sequence>
<dbReference type="PROSITE" id="PS50110">
    <property type="entry name" value="RESPONSE_REGULATORY"/>
    <property type="match status" value="1"/>
</dbReference>
<dbReference type="Gene3D" id="3.40.50.2300">
    <property type="match status" value="1"/>
</dbReference>
<feature type="domain" description="Response regulatory" evidence="2">
    <location>
        <begin position="12"/>
        <end position="135"/>
    </location>
</feature>
<evidence type="ECO:0000313" key="3">
    <source>
        <dbReference type="EMBL" id="MDJ1502114.1"/>
    </source>
</evidence>
<keyword evidence="1" id="KW-0597">Phosphoprotein</keyword>
<dbReference type="InterPro" id="IPR052893">
    <property type="entry name" value="TCS_response_regulator"/>
</dbReference>
<dbReference type="EMBL" id="JASJOU010000004">
    <property type="protein sequence ID" value="MDJ1502114.1"/>
    <property type="molecule type" value="Genomic_DNA"/>
</dbReference>
<protein>
    <submittedName>
        <fullName evidence="3">Response regulator</fullName>
    </submittedName>
</protein>
<comment type="caution">
    <text evidence="3">The sequence shown here is derived from an EMBL/GenBank/DDBJ whole genome shotgun (WGS) entry which is preliminary data.</text>
</comment>
<evidence type="ECO:0000259" key="2">
    <source>
        <dbReference type="PROSITE" id="PS50110"/>
    </source>
</evidence>
<evidence type="ECO:0000256" key="1">
    <source>
        <dbReference type="PROSITE-ProRule" id="PRU00169"/>
    </source>
</evidence>
<gene>
    <name evidence="3" type="ORF">QNI22_15715</name>
</gene>
<name>A0AAE3R610_9BACT</name>
<dbReference type="GO" id="GO:0000160">
    <property type="term" value="P:phosphorelay signal transduction system"/>
    <property type="evidence" value="ECO:0007669"/>
    <property type="project" value="InterPro"/>
</dbReference>
<dbReference type="PANTHER" id="PTHR44520:SF2">
    <property type="entry name" value="RESPONSE REGULATOR RCP1"/>
    <property type="match status" value="1"/>
</dbReference>
<dbReference type="Pfam" id="PF00072">
    <property type="entry name" value="Response_reg"/>
    <property type="match status" value="1"/>
</dbReference>
<dbReference type="SUPFAM" id="SSF52172">
    <property type="entry name" value="CheY-like"/>
    <property type="match status" value="1"/>
</dbReference>
<dbReference type="Proteomes" id="UP001232063">
    <property type="component" value="Unassembled WGS sequence"/>
</dbReference>
<dbReference type="PANTHER" id="PTHR44520">
    <property type="entry name" value="RESPONSE REGULATOR RCP1-RELATED"/>
    <property type="match status" value="1"/>
</dbReference>
<dbReference type="InterPro" id="IPR011006">
    <property type="entry name" value="CheY-like_superfamily"/>
</dbReference>
<organism evidence="3 4">
    <name type="scientific">Xanthocytophaga agilis</name>
    <dbReference type="NCBI Taxonomy" id="3048010"/>
    <lineage>
        <taxon>Bacteria</taxon>
        <taxon>Pseudomonadati</taxon>
        <taxon>Bacteroidota</taxon>
        <taxon>Cytophagia</taxon>
        <taxon>Cytophagales</taxon>
        <taxon>Rhodocytophagaceae</taxon>
        <taxon>Xanthocytophaga</taxon>
    </lineage>
</organism>
<proteinExistence type="predicted"/>